<keyword evidence="2" id="KW-1185">Reference proteome</keyword>
<evidence type="ECO:0000313" key="1">
    <source>
        <dbReference type="EMBL" id="KAG5275134.1"/>
    </source>
</evidence>
<protein>
    <submittedName>
        <fullName evidence="1">Uncharacterized protein</fullName>
    </submittedName>
</protein>
<name>A0AAV6GIW7_9TELE</name>
<reference evidence="1" key="1">
    <citation type="submission" date="2020-10" db="EMBL/GenBank/DDBJ databases">
        <title>Chromosome-scale genome assembly of the Allis shad, Alosa alosa.</title>
        <authorList>
            <person name="Margot Z."/>
            <person name="Christophe K."/>
            <person name="Cabau C."/>
            <person name="Louis A."/>
            <person name="Berthelot C."/>
            <person name="Parey E."/>
            <person name="Roest Crollius H."/>
            <person name="Montfort J."/>
            <person name="Robinson-Rechavi M."/>
            <person name="Bucao C."/>
            <person name="Bouchez O."/>
            <person name="Gislard M."/>
            <person name="Lluch J."/>
            <person name="Milhes M."/>
            <person name="Lampietro C."/>
            <person name="Lopez Roques C."/>
            <person name="Donnadieu C."/>
            <person name="Braasch I."/>
            <person name="Desvignes T."/>
            <person name="Postlethwait J."/>
            <person name="Bobe J."/>
            <person name="Guiguen Y."/>
        </authorList>
    </citation>
    <scope>NUCLEOTIDE SEQUENCE</scope>
    <source>
        <strain evidence="1">M-15738</strain>
        <tissue evidence="1">Blood</tissue>
    </source>
</reference>
<accession>A0AAV6GIW7</accession>
<dbReference type="AlphaFoldDB" id="A0AAV6GIW7"/>
<gene>
    <name evidence="1" type="ORF">AALO_G00143960</name>
</gene>
<organism evidence="1 2">
    <name type="scientific">Alosa alosa</name>
    <name type="common">allis shad</name>
    <dbReference type="NCBI Taxonomy" id="278164"/>
    <lineage>
        <taxon>Eukaryota</taxon>
        <taxon>Metazoa</taxon>
        <taxon>Chordata</taxon>
        <taxon>Craniata</taxon>
        <taxon>Vertebrata</taxon>
        <taxon>Euteleostomi</taxon>
        <taxon>Actinopterygii</taxon>
        <taxon>Neopterygii</taxon>
        <taxon>Teleostei</taxon>
        <taxon>Clupei</taxon>
        <taxon>Clupeiformes</taxon>
        <taxon>Clupeoidei</taxon>
        <taxon>Clupeidae</taxon>
        <taxon>Alosa</taxon>
    </lineage>
</organism>
<dbReference type="Proteomes" id="UP000823561">
    <property type="component" value="Chromosome 10"/>
</dbReference>
<sequence length="67" mass="7166">MNGSPTAPTPPPELLDHDSAAETISRRYCLDSQATTCSPPQMAGAVVPQLCMNRCSTPHKARLWGSL</sequence>
<comment type="caution">
    <text evidence="1">The sequence shown here is derived from an EMBL/GenBank/DDBJ whole genome shotgun (WGS) entry which is preliminary data.</text>
</comment>
<evidence type="ECO:0000313" key="2">
    <source>
        <dbReference type="Proteomes" id="UP000823561"/>
    </source>
</evidence>
<proteinExistence type="predicted"/>
<dbReference type="EMBL" id="JADWDJ010000010">
    <property type="protein sequence ID" value="KAG5275134.1"/>
    <property type="molecule type" value="Genomic_DNA"/>
</dbReference>